<evidence type="ECO:0000313" key="4">
    <source>
        <dbReference type="Proteomes" id="UP001150569"/>
    </source>
</evidence>
<dbReference type="PANTHER" id="PTHR28133">
    <property type="entry name" value="REQUIRED FOR RESPIRATORY GROWTH PROTEIN 7, MITOCHONDRIAL"/>
    <property type="match status" value="1"/>
</dbReference>
<accession>A0A9W8DLX9</accession>
<dbReference type="PANTHER" id="PTHR28133:SF1">
    <property type="entry name" value="REQUIRED FOR RESPIRATORY GROWTH PROTEIN 7, MITOCHONDRIAL"/>
    <property type="match status" value="1"/>
</dbReference>
<protein>
    <recommendedName>
        <fullName evidence="5">Required for respiratory growth protein 7, mitochondrial</fullName>
    </recommendedName>
</protein>
<comment type="caution">
    <text evidence="3">The sequence shown here is derived from an EMBL/GenBank/DDBJ whole genome shotgun (WGS) entry which is preliminary data.</text>
</comment>
<comment type="subcellular location">
    <subcellularLocation>
        <location evidence="1">Mitochondrion</location>
    </subcellularLocation>
</comment>
<dbReference type="Proteomes" id="UP001150569">
    <property type="component" value="Unassembled WGS sequence"/>
</dbReference>
<evidence type="ECO:0000256" key="1">
    <source>
        <dbReference type="ARBA" id="ARBA00004173"/>
    </source>
</evidence>
<evidence type="ECO:0008006" key="5">
    <source>
        <dbReference type="Google" id="ProtNLM"/>
    </source>
</evidence>
<dbReference type="EMBL" id="JANBPT010001208">
    <property type="protein sequence ID" value="KAJ1909396.1"/>
    <property type="molecule type" value="Genomic_DNA"/>
</dbReference>
<dbReference type="InterPro" id="IPR018828">
    <property type="entry name" value="RRG7"/>
</dbReference>
<evidence type="ECO:0000313" key="3">
    <source>
        <dbReference type="EMBL" id="KAJ1909396.1"/>
    </source>
</evidence>
<gene>
    <name evidence="3" type="ORF">IWQ60_011190</name>
</gene>
<dbReference type="GO" id="GO:0005739">
    <property type="term" value="C:mitochondrion"/>
    <property type="evidence" value="ECO:0007669"/>
    <property type="project" value="UniProtKB-SubCell"/>
</dbReference>
<proteinExistence type="predicted"/>
<sequence>MSTLIKPGLWQFLRTTSGVPCRRLQSTYSPAMTVSASTMGFQYERAVALTLRDFGMDTMHSGRVGDRGIDFRGTWQLTSGAKPVGLVGQCKFAVADALGAVAADGVEDDEDLEYEHTIPADQFVQTMAPSSTTAVDPAVPVGDSAAPSATIAAPTGPSQYPAARGRAVFGPAGIRDMEGVLSHHPPGTLGLLVSNRRFGMAAVRQAMGSNLPLLLVNLAPPAGALPSLLGTKLQCTGFQWNYTAEALLPGLVAVPRYPTTAGQTLAFPVHPNTGPSPAAVSSAPEIILLLHGRKIQPAPAF</sequence>
<dbReference type="OrthoDB" id="20734at2759"/>
<dbReference type="AlphaFoldDB" id="A0A9W8DLX9"/>
<keyword evidence="4" id="KW-1185">Reference proteome</keyword>
<evidence type="ECO:0000256" key="2">
    <source>
        <dbReference type="ARBA" id="ARBA00023128"/>
    </source>
</evidence>
<reference evidence="3" key="1">
    <citation type="submission" date="2022-07" db="EMBL/GenBank/DDBJ databases">
        <title>Phylogenomic reconstructions and comparative analyses of Kickxellomycotina fungi.</title>
        <authorList>
            <person name="Reynolds N.K."/>
            <person name="Stajich J.E."/>
            <person name="Barry K."/>
            <person name="Grigoriev I.V."/>
            <person name="Crous P."/>
            <person name="Smith M.E."/>
        </authorList>
    </citation>
    <scope>NUCLEOTIDE SEQUENCE</scope>
    <source>
        <strain evidence="3">RSA 861</strain>
    </source>
</reference>
<keyword evidence="2" id="KW-0496">Mitochondrion</keyword>
<name>A0A9W8DLX9_9FUNG</name>
<organism evidence="3 4">
    <name type="scientific">Tieghemiomyces parasiticus</name>
    <dbReference type="NCBI Taxonomy" id="78921"/>
    <lineage>
        <taxon>Eukaryota</taxon>
        <taxon>Fungi</taxon>
        <taxon>Fungi incertae sedis</taxon>
        <taxon>Zoopagomycota</taxon>
        <taxon>Kickxellomycotina</taxon>
        <taxon>Dimargaritomycetes</taxon>
        <taxon>Dimargaritales</taxon>
        <taxon>Dimargaritaceae</taxon>
        <taxon>Tieghemiomyces</taxon>
    </lineage>
</organism>